<feature type="signal peptide" evidence="1">
    <location>
        <begin position="1"/>
        <end position="31"/>
    </location>
</feature>
<name>A0A2T4J6X0_FUSBL</name>
<reference evidence="2 3" key="1">
    <citation type="submission" date="2018-03" db="EMBL/GenBank/DDBJ databases">
        <title>Rhodobacter blasticus.</title>
        <authorList>
            <person name="Meyer T.E."/>
            <person name="Miller S."/>
            <person name="Lodha T."/>
            <person name="Gandham S."/>
            <person name="Chintalapati S."/>
            <person name="Chintalapati V.R."/>
        </authorList>
    </citation>
    <scope>NUCLEOTIDE SEQUENCE [LARGE SCALE GENOMIC DNA]</scope>
    <source>
        <strain evidence="2 3">DSM 2131</strain>
    </source>
</reference>
<evidence type="ECO:0000256" key="1">
    <source>
        <dbReference type="SAM" id="SignalP"/>
    </source>
</evidence>
<protein>
    <submittedName>
        <fullName evidence="2">Uncharacterized protein</fullName>
    </submittedName>
</protein>
<dbReference type="PROSITE" id="PS51257">
    <property type="entry name" value="PROKAR_LIPOPROTEIN"/>
    <property type="match status" value="1"/>
</dbReference>
<evidence type="ECO:0000313" key="3">
    <source>
        <dbReference type="Proteomes" id="UP000241362"/>
    </source>
</evidence>
<dbReference type="EMBL" id="PZKE01000012">
    <property type="protein sequence ID" value="PTE13625.1"/>
    <property type="molecule type" value="Genomic_DNA"/>
</dbReference>
<proteinExistence type="predicted"/>
<dbReference type="Proteomes" id="UP000241362">
    <property type="component" value="Unassembled WGS sequence"/>
</dbReference>
<keyword evidence="3" id="KW-1185">Reference proteome</keyword>
<gene>
    <name evidence="2" type="ORF">C5F44_12520</name>
</gene>
<dbReference type="AlphaFoldDB" id="A0A2T4J6X0"/>
<evidence type="ECO:0000313" key="2">
    <source>
        <dbReference type="EMBL" id="PTE13625.1"/>
    </source>
</evidence>
<organism evidence="2 3">
    <name type="scientific">Fuscovulum blasticum DSM 2131</name>
    <dbReference type="NCBI Taxonomy" id="1188250"/>
    <lineage>
        <taxon>Bacteria</taxon>
        <taxon>Pseudomonadati</taxon>
        <taxon>Pseudomonadota</taxon>
        <taxon>Alphaproteobacteria</taxon>
        <taxon>Rhodobacterales</taxon>
        <taxon>Paracoccaceae</taxon>
        <taxon>Pseudogemmobacter</taxon>
    </lineage>
</organism>
<comment type="caution">
    <text evidence="2">The sequence shown here is derived from an EMBL/GenBank/DDBJ whole genome shotgun (WGS) entry which is preliminary data.</text>
</comment>
<feature type="chain" id="PRO_5015607413" evidence="1">
    <location>
        <begin position="32"/>
        <end position="160"/>
    </location>
</feature>
<dbReference type="RefSeq" id="WP_107673882.1">
    <property type="nucleotide sequence ID" value="NZ_PZKE01000012.1"/>
</dbReference>
<keyword evidence="1" id="KW-0732">Signal</keyword>
<sequence>MSFSLKPLTLSLALAALVMGCVSTAPSPALDASASTTTFSFTREALHRGVKRGGSVDVEPSLQTHKYQVACLNGTGSTTAAARFKKATAIINRTQPQVYESFMGDSHQTRDMIRDANAQIVTQVGCQVVGLDRRVVTHDTMQLFRWAHKRNVLPQAIGVN</sequence>
<accession>A0A2T4J6X0</accession>